<gene>
    <name evidence="1" type="ORF">PDJAM_G00096500</name>
</gene>
<reference evidence="1" key="1">
    <citation type="submission" date="2020-02" db="EMBL/GenBank/DDBJ databases">
        <title>Genome sequencing of the panga catfish, Pangasius djambal.</title>
        <authorList>
            <person name="Wen M."/>
            <person name="Zahm M."/>
            <person name="Roques C."/>
            <person name="Cabau C."/>
            <person name="Klopp C."/>
            <person name="Donnadieu C."/>
            <person name="Jouanno E."/>
            <person name="Avarre J.-C."/>
            <person name="Campet M."/>
            <person name="Ha T."/>
            <person name="Dugue R."/>
            <person name="Lampietro C."/>
            <person name="Louis A."/>
            <person name="Herpin A."/>
            <person name="Echchiki A."/>
            <person name="Berthelot C."/>
            <person name="Parey E."/>
            <person name="Roest-Crollius H."/>
            <person name="Braasch I."/>
            <person name="Postlethwait J.H."/>
            <person name="Bobe J."/>
            <person name="Montfort J."/>
            <person name="Bouchez O."/>
            <person name="Begum T."/>
            <person name="Schartl M."/>
            <person name="Gustiano R."/>
            <person name="Guiguen Y."/>
        </authorList>
    </citation>
    <scope>NUCLEOTIDE SEQUENCE</scope>
    <source>
        <strain evidence="1">Pdj_M5554</strain>
    </source>
</reference>
<sequence length="179" mass="20106">MARCAQSVQEFIQDSFVPMVAVLCSDDAERLSRKNNLSFPELLRPFCRLTSEGHLRDPNNQIVVVKGLRISVTGVNTQPAHPTELHSLLSQAVSACQPPEGPAANVITAGDYDLNISDRSVKASVPWYSDWRETFTQLSSSKYYTATTPWFEAYRESFLQSMPASDHEFLNHYVACILY</sequence>
<proteinExistence type="predicted"/>
<keyword evidence="2" id="KW-1185">Reference proteome</keyword>
<evidence type="ECO:0000313" key="2">
    <source>
        <dbReference type="Proteomes" id="UP000830395"/>
    </source>
</evidence>
<dbReference type="Proteomes" id="UP000830395">
    <property type="component" value="Chromosome 19"/>
</dbReference>
<comment type="caution">
    <text evidence="1">The sequence shown here is derived from an EMBL/GenBank/DDBJ whole genome shotgun (WGS) entry which is preliminary data.</text>
</comment>
<dbReference type="EMBL" id="CM040993">
    <property type="protein sequence ID" value="MCJ8743636.1"/>
    <property type="molecule type" value="Genomic_DNA"/>
</dbReference>
<protein>
    <submittedName>
        <fullName evidence="1">Uncharacterized protein</fullName>
    </submittedName>
</protein>
<evidence type="ECO:0000313" key="1">
    <source>
        <dbReference type="EMBL" id="MCJ8743636.1"/>
    </source>
</evidence>
<name>A0ACC5Z8L1_9TELE</name>
<accession>A0ACC5Z8L1</accession>
<organism evidence="1 2">
    <name type="scientific">Pangasius djambal</name>
    <dbReference type="NCBI Taxonomy" id="1691987"/>
    <lineage>
        <taxon>Eukaryota</taxon>
        <taxon>Metazoa</taxon>
        <taxon>Chordata</taxon>
        <taxon>Craniata</taxon>
        <taxon>Vertebrata</taxon>
        <taxon>Euteleostomi</taxon>
        <taxon>Actinopterygii</taxon>
        <taxon>Neopterygii</taxon>
        <taxon>Teleostei</taxon>
        <taxon>Ostariophysi</taxon>
        <taxon>Siluriformes</taxon>
        <taxon>Pangasiidae</taxon>
        <taxon>Pangasius</taxon>
    </lineage>
</organism>